<feature type="binding site" evidence="7">
    <location>
        <position position="477"/>
    </location>
    <ligand>
        <name>meso-2,6-diaminopimelate</name>
        <dbReference type="ChEBI" id="CHEBI:57791"/>
    </ligand>
</feature>
<keyword evidence="7 12" id="KW-0436">Ligase</keyword>
<feature type="domain" description="Mur ligase N-terminal catalytic" evidence="9">
    <location>
        <begin position="25"/>
        <end position="72"/>
    </location>
</feature>
<evidence type="ECO:0000259" key="10">
    <source>
        <dbReference type="Pfam" id="PF02875"/>
    </source>
</evidence>
<keyword evidence="4 7" id="KW-0573">Peptidoglycan synthesis</keyword>
<accession>A0ABY7AJA4</accession>
<feature type="binding site" evidence="7">
    <location>
        <position position="399"/>
    </location>
    <ligand>
        <name>meso-2,6-diaminopimelate</name>
        <dbReference type="ChEBI" id="CHEBI:57791"/>
    </ligand>
</feature>
<dbReference type="Proteomes" id="UP001163726">
    <property type="component" value="Chromosome"/>
</dbReference>
<comment type="pathway">
    <text evidence="7 8">Cell wall biogenesis; peptidoglycan biosynthesis.</text>
</comment>
<name>A0ABY7AJA4_9ALTE</name>
<dbReference type="Pfam" id="PF01225">
    <property type="entry name" value="Mur_ligase"/>
    <property type="match status" value="1"/>
</dbReference>
<evidence type="ECO:0000256" key="8">
    <source>
        <dbReference type="RuleBase" id="RU004135"/>
    </source>
</evidence>
<dbReference type="EC" id="6.3.2.13" evidence="7"/>
<dbReference type="Gene3D" id="3.90.190.20">
    <property type="entry name" value="Mur ligase, C-terminal domain"/>
    <property type="match status" value="1"/>
</dbReference>
<dbReference type="Pfam" id="PF02875">
    <property type="entry name" value="Mur_ligase_C"/>
    <property type="match status" value="1"/>
</dbReference>
<feature type="binding site" evidence="7">
    <location>
        <position position="188"/>
    </location>
    <ligand>
        <name>UDP-N-acetyl-alpha-D-muramoyl-L-alanyl-D-glutamate</name>
        <dbReference type="ChEBI" id="CHEBI:83900"/>
    </ligand>
</feature>
<dbReference type="RefSeq" id="WP_268073947.1">
    <property type="nucleotide sequence ID" value="NZ_CP109965.1"/>
</dbReference>
<dbReference type="InterPro" id="IPR036565">
    <property type="entry name" value="Mur-like_cat_sf"/>
</dbReference>
<comment type="subcellular location">
    <subcellularLocation>
        <location evidence="7 8">Cytoplasm</location>
    </subcellularLocation>
</comment>
<keyword evidence="7" id="KW-0963">Cytoplasm</keyword>
<evidence type="ECO:0000313" key="12">
    <source>
        <dbReference type="EMBL" id="WAJ69663.1"/>
    </source>
</evidence>
<dbReference type="PANTHER" id="PTHR23135:SF4">
    <property type="entry name" value="UDP-N-ACETYLMURAMOYL-L-ALANYL-D-GLUTAMATE--2,6-DIAMINOPIMELATE LIGASE MURE HOMOLOG, CHLOROPLASTIC"/>
    <property type="match status" value="1"/>
</dbReference>
<evidence type="ECO:0000259" key="11">
    <source>
        <dbReference type="Pfam" id="PF08245"/>
    </source>
</evidence>
<feature type="binding site" evidence="7">
    <location>
        <begin position="423"/>
        <end position="426"/>
    </location>
    <ligand>
        <name>meso-2,6-diaminopimelate</name>
        <dbReference type="ChEBI" id="CHEBI:57791"/>
    </ligand>
</feature>
<dbReference type="Gene3D" id="3.40.1390.10">
    <property type="entry name" value="MurE/MurF, N-terminal domain"/>
    <property type="match status" value="1"/>
</dbReference>
<dbReference type="PANTHER" id="PTHR23135">
    <property type="entry name" value="MUR LIGASE FAMILY MEMBER"/>
    <property type="match status" value="1"/>
</dbReference>
<feature type="domain" description="Mur ligase C-terminal" evidence="10">
    <location>
        <begin position="351"/>
        <end position="475"/>
    </location>
</feature>
<dbReference type="NCBIfam" id="TIGR01085">
    <property type="entry name" value="murE"/>
    <property type="match status" value="1"/>
</dbReference>
<evidence type="ECO:0000259" key="9">
    <source>
        <dbReference type="Pfam" id="PF01225"/>
    </source>
</evidence>
<feature type="binding site" evidence="7">
    <location>
        <begin position="119"/>
        <end position="125"/>
    </location>
    <ligand>
        <name>ATP</name>
        <dbReference type="ChEBI" id="CHEBI:30616"/>
    </ligand>
</feature>
<keyword evidence="6 7" id="KW-0961">Cell wall biogenesis/degradation</keyword>
<comment type="caution">
    <text evidence="7">Lacks conserved residue(s) required for the propagation of feature annotation.</text>
</comment>
<dbReference type="Gene3D" id="3.40.1190.10">
    <property type="entry name" value="Mur-like, catalytic domain"/>
    <property type="match status" value="1"/>
</dbReference>
<keyword evidence="7" id="KW-0547">Nucleotide-binding</keyword>
<evidence type="ECO:0000256" key="4">
    <source>
        <dbReference type="ARBA" id="ARBA00022984"/>
    </source>
</evidence>
<evidence type="ECO:0000313" key="13">
    <source>
        <dbReference type="Proteomes" id="UP001163726"/>
    </source>
</evidence>
<evidence type="ECO:0000256" key="1">
    <source>
        <dbReference type="ARBA" id="ARBA00005898"/>
    </source>
</evidence>
<proteinExistence type="inferred from homology"/>
<reference evidence="12" key="1">
    <citation type="submission" date="2022-10" db="EMBL/GenBank/DDBJ databases">
        <title>Catenovulum adriacola sp. nov. isolated in the Harbour of Susak.</title>
        <authorList>
            <person name="Schoch T."/>
            <person name="Reich S.J."/>
            <person name="Stoeferle S."/>
            <person name="Flaiz M."/>
            <person name="Kazda M."/>
            <person name="Riedel C.U."/>
            <person name="Duerre P."/>
        </authorList>
    </citation>
    <scope>NUCLEOTIDE SEQUENCE</scope>
    <source>
        <strain evidence="12">TS8</strain>
    </source>
</reference>
<feature type="domain" description="Mur ligase central" evidence="11">
    <location>
        <begin position="117"/>
        <end position="328"/>
    </location>
</feature>
<dbReference type="EMBL" id="CP109965">
    <property type="protein sequence ID" value="WAJ69663.1"/>
    <property type="molecule type" value="Genomic_DNA"/>
</dbReference>
<keyword evidence="2 7" id="KW-0132">Cell division</keyword>
<keyword evidence="13" id="KW-1185">Reference proteome</keyword>
<comment type="function">
    <text evidence="7">Catalyzes the addition of meso-diaminopimelic acid to the nucleotide precursor UDP-N-acetylmuramoyl-L-alanyl-D-glutamate (UMAG) in the biosynthesis of bacterial cell-wall peptidoglycan.</text>
</comment>
<dbReference type="GO" id="GO:0008765">
    <property type="term" value="F:UDP-N-acetylmuramoylalanyl-D-glutamate-2,6-diaminopimelate ligase activity"/>
    <property type="evidence" value="ECO:0007669"/>
    <property type="project" value="UniProtKB-EC"/>
</dbReference>
<feature type="binding site" evidence="7">
    <location>
        <position position="196"/>
    </location>
    <ligand>
        <name>UDP-N-acetyl-alpha-D-muramoyl-L-alanyl-D-glutamate</name>
        <dbReference type="ChEBI" id="CHEBI:83900"/>
    </ligand>
</feature>
<organism evidence="12 13">
    <name type="scientific">Catenovulum adriaticum</name>
    <dbReference type="NCBI Taxonomy" id="2984846"/>
    <lineage>
        <taxon>Bacteria</taxon>
        <taxon>Pseudomonadati</taxon>
        <taxon>Pseudomonadota</taxon>
        <taxon>Gammaproteobacteria</taxon>
        <taxon>Alteromonadales</taxon>
        <taxon>Alteromonadaceae</taxon>
        <taxon>Catenovulum</taxon>
    </lineage>
</organism>
<feature type="binding site" evidence="7">
    <location>
        <position position="32"/>
    </location>
    <ligand>
        <name>UDP-N-acetyl-alpha-D-muramoyl-L-alanyl-D-glutamate</name>
        <dbReference type="ChEBI" id="CHEBI:83900"/>
    </ligand>
</feature>
<sequence length="503" mass="55052">MLTSGSQFIELAEQLLGCDLVDVKIDTMTCHSQQVTQNSCFLALAGHQVHGSVYNQDAADKGASLILCDTAEQEFHGQKSLIGNTVCILVCGLNELAGELADIFYAQPSMQLSLVGVTGTNGKTSVCEMIYQLAQQLNIRPAYMGTLGVKYKNTSIQTGLTTPDAVSVQGYLANFVQADCELAAIEVSSHAVVQYRVNGCQFDRLAFTNLSHDHLDYHQTMEAYFAAKASLFLQNPQACHLINTDHEYGRTLIRLLKTKQTTPDVLAVGRTASNYADKYLKLVSVSALAKGFKVTLEYGDGKTVEKAQGYLPLIGEFNIENLLIAMASLLSPTISLQQLIQAAEKLIPIAGRMENFSVNGINLVVDFAHTPDGLAQALRACRSHCQAKLWVVFGCGGDRDKNKRAEMGTIAQELADKIILTNDNPRSESQAHIINDITRNMTQNTYQIELDRKQAIRFAYQNAKAGDYILIAGKGHETYQEFADGNIDYNERAFVAELIQGAA</sequence>
<protein>
    <recommendedName>
        <fullName evidence="7">UDP-N-acetylmuramoyl-L-alanyl-D-glutamate--2,6-diaminopimelate ligase</fullName>
        <ecNumber evidence="7">6.3.2.13</ecNumber>
    </recommendedName>
    <alternativeName>
        <fullName evidence="7">Meso-A2pm-adding enzyme</fullName>
    </alternativeName>
    <alternativeName>
        <fullName evidence="7">Meso-diaminopimelate-adding enzyme</fullName>
    </alternativeName>
    <alternativeName>
        <fullName evidence="7">UDP-MurNAc-L-Ala-D-Glu:meso-diaminopimelate ligase</fullName>
    </alternativeName>
    <alternativeName>
        <fullName evidence="7">UDP-MurNAc-tripeptide synthetase</fullName>
    </alternativeName>
    <alternativeName>
        <fullName evidence="7">UDP-N-acetylmuramyl-tripeptide synthetase</fullName>
    </alternativeName>
</protein>
<evidence type="ECO:0000256" key="5">
    <source>
        <dbReference type="ARBA" id="ARBA00023306"/>
    </source>
</evidence>
<feature type="short sequence motif" description="Meso-diaminopimelate recognition motif" evidence="7">
    <location>
        <begin position="423"/>
        <end position="426"/>
    </location>
</feature>
<evidence type="ECO:0000256" key="2">
    <source>
        <dbReference type="ARBA" id="ARBA00022618"/>
    </source>
</evidence>
<dbReference type="Pfam" id="PF08245">
    <property type="entry name" value="Mur_ligase_M"/>
    <property type="match status" value="1"/>
</dbReference>
<dbReference type="InterPro" id="IPR035911">
    <property type="entry name" value="MurE/MurF_N"/>
</dbReference>
<keyword evidence="7" id="KW-0460">Magnesium</keyword>
<dbReference type="HAMAP" id="MF_00208">
    <property type="entry name" value="MurE"/>
    <property type="match status" value="1"/>
</dbReference>
<dbReference type="NCBIfam" id="NF001126">
    <property type="entry name" value="PRK00139.1-4"/>
    <property type="match status" value="1"/>
</dbReference>
<keyword evidence="3 7" id="KW-0133">Cell shape</keyword>
<feature type="modified residue" description="N6-carboxylysine" evidence="7">
    <location>
        <position position="228"/>
    </location>
</feature>
<dbReference type="SUPFAM" id="SSF63418">
    <property type="entry name" value="MurE/MurF N-terminal domain"/>
    <property type="match status" value="1"/>
</dbReference>
<evidence type="ECO:0000256" key="6">
    <source>
        <dbReference type="ARBA" id="ARBA00023316"/>
    </source>
</evidence>
<feature type="binding site" evidence="7">
    <location>
        <position position="473"/>
    </location>
    <ligand>
        <name>meso-2,6-diaminopimelate</name>
        <dbReference type="ChEBI" id="CHEBI:57791"/>
    </ligand>
</feature>
<dbReference type="SUPFAM" id="SSF53623">
    <property type="entry name" value="MurD-like peptide ligases, catalytic domain"/>
    <property type="match status" value="1"/>
</dbReference>
<keyword evidence="5 7" id="KW-0131">Cell cycle</keyword>
<dbReference type="InterPro" id="IPR005761">
    <property type="entry name" value="UDP-N-AcMur-Glu-dNH2Pim_ligase"/>
</dbReference>
<gene>
    <name evidence="7" type="primary">murE</name>
    <name evidence="12" type="ORF">OLW01_10925</name>
</gene>
<feature type="binding site" evidence="7">
    <location>
        <begin position="47"/>
        <end position="49"/>
    </location>
    <ligand>
        <name>UDP-N-acetyl-alpha-D-muramoyl-L-alanyl-D-glutamate</name>
        <dbReference type="ChEBI" id="CHEBI:83900"/>
    </ligand>
</feature>
<comment type="catalytic activity">
    <reaction evidence="7">
        <text>UDP-N-acetyl-alpha-D-muramoyl-L-alanyl-D-glutamate + meso-2,6-diaminopimelate + ATP = UDP-N-acetyl-alpha-D-muramoyl-L-alanyl-gamma-D-glutamyl-meso-2,6-diaminopimelate + ADP + phosphate + H(+)</text>
        <dbReference type="Rhea" id="RHEA:23676"/>
        <dbReference type="ChEBI" id="CHEBI:15378"/>
        <dbReference type="ChEBI" id="CHEBI:30616"/>
        <dbReference type="ChEBI" id="CHEBI:43474"/>
        <dbReference type="ChEBI" id="CHEBI:57791"/>
        <dbReference type="ChEBI" id="CHEBI:83900"/>
        <dbReference type="ChEBI" id="CHEBI:83905"/>
        <dbReference type="ChEBI" id="CHEBI:456216"/>
        <dbReference type="EC" id="6.3.2.13"/>
    </reaction>
</comment>
<dbReference type="InterPro" id="IPR004101">
    <property type="entry name" value="Mur_ligase_C"/>
</dbReference>
<dbReference type="SUPFAM" id="SSF53244">
    <property type="entry name" value="MurD-like peptide ligases, peptide-binding domain"/>
    <property type="match status" value="1"/>
</dbReference>
<comment type="cofactor">
    <cofactor evidence="7">
        <name>Mg(2+)</name>
        <dbReference type="ChEBI" id="CHEBI:18420"/>
    </cofactor>
</comment>
<feature type="binding site" evidence="7">
    <location>
        <begin position="161"/>
        <end position="162"/>
    </location>
    <ligand>
        <name>UDP-N-acetyl-alpha-D-muramoyl-L-alanyl-D-glutamate</name>
        <dbReference type="ChEBI" id="CHEBI:83900"/>
    </ligand>
</feature>
<dbReference type="InterPro" id="IPR013221">
    <property type="entry name" value="Mur_ligase_cen"/>
</dbReference>
<comment type="similarity">
    <text evidence="1 7">Belongs to the MurCDEF family. MurE subfamily.</text>
</comment>
<keyword evidence="7" id="KW-0067">ATP-binding</keyword>
<feature type="binding site" evidence="7">
    <location>
        <position position="194"/>
    </location>
    <ligand>
        <name>UDP-N-acetyl-alpha-D-muramoyl-L-alanyl-D-glutamate</name>
        <dbReference type="ChEBI" id="CHEBI:83900"/>
    </ligand>
</feature>
<evidence type="ECO:0000256" key="3">
    <source>
        <dbReference type="ARBA" id="ARBA00022960"/>
    </source>
</evidence>
<evidence type="ECO:0000256" key="7">
    <source>
        <dbReference type="HAMAP-Rule" id="MF_00208"/>
    </source>
</evidence>
<dbReference type="InterPro" id="IPR000713">
    <property type="entry name" value="Mur_ligase_N"/>
</dbReference>
<dbReference type="InterPro" id="IPR036615">
    <property type="entry name" value="Mur_ligase_C_dom_sf"/>
</dbReference>
<comment type="PTM">
    <text evidence="7">Carboxylation is probably crucial for Mg(2+) binding and, consequently, for the gamma-phosphate positioning of ATP.</text>
</comment>